<evidence type="ECO:0000313" key="2">
    <source>
        <dbReference type="Proteomes" id="UP001172083"/>
    </source>
</evidence>
<dbReference type="Proteomes" id="UP001172083">
    <property type="component" value="Unassembled WGS sequence"/>
</dbReference>
<reference evidence="1" key="1">
    <citation type="submission" date="2023-06" db="EMBL/GenBank/DDBJ databases">
        <title>Genomic of Agaribacillus aureum.</title>
        <authorList>
            <person name="Wang G."/>
        </authorList>
    </citation>
    <scope>NUCLEOTIDE SEQUENCE</scope>
    <source>
        <strain evidence="1">BMA12</strain>
    </source>
</reference>
<dbReference type="RefSeq" id="WP_346758316.1">
    <property type="nucleotide sequence ID" value="NZ_JAUJEB010000001.1"/>
</dbReference>
<sequence>MMERQRELISTGKVNNLQIAYKALIEPLISFIHESENSFDQRTLQIIPHVMECDLAFQTTKKLREQKRRGVLIYGRELLSIRTLLNDCVRNIKKRKHYR</sequence>
<protein>
    <submittedName>
        <fullName evidence="1">Uncharacterized protein</fullName>
    </submittedName>
</protein>
<name>A0ABT8L5J4_9BACT</name>
<accession>A0ABT8L5J4</accession>
<proteinExistence type="predicted"/>
<dbReference type="EMBL" id="JAUJEB010000001">
    <property type="protein sequence ID" value="MDN5213000.1"/>
    <property type="molecule type" value="Genomic_DNA"/>
</dbReference>
<gene>
    <name evidence="1" type="ORF">QQ020_13115</name>
</gene>
<evidence type="ECO:0000313" key="1">
    <source>
        <dbReference type="EMBL" id="MDN5213000.1"/>
    </source>
</evidence>
<organism evidence="1 2">
    <name type="scientific">Agaribacillus aureus</name>
    <dbReference type="NCBI Taxonomy" id="3051825"/>
    <lineage>
        <taxon>Bacteria</taxon>
        <taxon>Pseudomonadati</taxon>
        <taxon>Bacteroidota</taxon>
        <taxon>Cytophagia</taxon>
        <taxon>Cytophagales</taxon>
        <taxon>Splendidivirgaceae</taxon>
        <taxon>Agaribacillus</taxon>
    </lineage>
</organism>
<keyword evidence="2" id="KW-1185">Reference proteome</keyword>
<comment type="caution">
    <text evidence="1">The sequence shown here is derived from an EMBL/GenBank/DDBJ whole genome shotgun (WGS) entry which is preliminary data.</text>
</comment>